<dbReference type="GO" id="GO:0005886">
    <property type="term" value="C:plasma membrane"/>
    <property type="evidence" value="ECO:0007669"/>
    <property type="project" value="UniProtKB-SubCell"/>
</dbReference>
<feature type="binding site" evidence="15">
    <location>
        <begin position="134"/>
        <end position="138"/>
    </location>
    <ligand>
        <name>ATP</name>
        <dbReference type="ChEBI" id="CHEBI:30616"/>
    </ligand>
</feature>
<reference evidence="20 21" key="1">
    <citation type="journal article" date="2016" name="Nat. Commun.">
        <title>Thousands of microbial genomes shed light on interconnected biogeochemical processes in an aquifer system.</title>
        <authorList>
            <person name="Anantharaman K."/>
            <person name="Brown C.T."/>
            <person name="Hug L.A."/>
            <person name="Sharon I."/>
            <person name="Castelle C.J."/>
            <person name="Probst A.J."/>
            <person name="Thomas B.C."/>
            <person name="Singh A."/>
            <person name="Wilkins M.J."/>
            <person name="Karaoz U."/>
            <person name="Brodie E.L."/>
            <person name="Williams K.H."/>
            <person name="Hubbard S.S."/>
            <person name="Banfield J.F."/>
        </authorList>
    </citation>
    <scope>NUCLEOTIDE SEQUENCE [LARGE SCALE GENOMIC DNA]</scope>
</reference>
<dbReference type="InterPro" id="IPR027417">
    <property type="entry name" value="P-loop_NTPase"/>
</dbReference>
<dbReference type="SUPFAM" id="SSF81767">
    <property type="entry name" value="Pre-protein crosslinking domain of SecA"/>
    <property type="match status" value="1"/>
</dbReference>
<dbReference type="PROSITE" id="PS51194">
    <property type="entry name" value="HELICASE_CTER"/>
    <property type="match status" value="1"/>
</dbReference>
<dbReference type="GO" id="GO:0005524">
    <property type="term" value="F:ATP binding"/>
    <property type="evidence" value="ECO:0007669"/>
    <property type="project" value="UniProtKB-UniRule"/>
</dbReference>
<evidence type="ECO:0000256" key="5">
    <source>
        <dbReference type="ARBA" id="ARBA00022475"/>
    </source>
</evidence>
<dbReference type="PANTHER" id="PTHR30612:SF0">
    <property type="entry name" value="CHLOROPLAST PROTEIN-TRANSPORTING ATPASE"/>
    <property type="match status" value="1"/>
</dbReference>
<feature type="compositionally biased region" description="Basic and acidic residues" evidence="16">
    <location>
        <begin position="217"/>
        <end position="231"/>
    </location>
</feature>
<comment type="subunit">
    <text evidence="15">Monomer and homodimer. Part of the essential Sec protein translocation apparatus which comprises SecA, SecYEG and auxiliary proteins SecDF. Other proteins may also be involved.</text>
</comment>
<dbReference type="STRING" id="1802315.A3F51_00430"/>
<evidence type="ECO:0000256" key="8">
    <source>
        <dbReference type="ARBA" id="ARBA00022741"/>
    </source>
</evidence>
<evidence type="ECO:0000256" key="3">
    <source>
        <dbReference type="ARBA" id="ARBA00007650"/>
    </source>
</evidence>
<dbReference type="InterPro" id="IPR020937">
    <property type="entry name" value="SecA_CS"/>
</dbReference>
<dbReference type="PROSITE" id="PS01312">
    <property type="entry name" value="SECA"/>
    <property type="match status" value="1"/>
</dbReference>
<keyword evidence="11 15" id="KW-0653">Protein transport</keyword>
<dbReference type="InterPro" id="IPR036670">
    <property type="entry name" value="SecA_X-link_sf"/>
</dbReference>
<comment type="caution">
    <text evidence="20">The sequence shown here is derived from an EMBL/GenBank/DDBJ whole genome shotgun (WGS) entry which is preliminary data.</text>
</comment>
<evidence type="ECO:0000313" key="21">
    <source>
        <dbReference type="Proteomes" id="UP000178089"/>
    </source>
</evidence>
<dbReference type="GO" id="GO:0008564">
    <property type="term" value="F:protein-exporting ATPase activity"/>
    <property type="evidence" value="ECO:0007669"/>
    <property type="project" value="UniProtKB-EC"/>
</dbReference>
<dbReference type="SMART" id="SM00957">
    <property type="entry name" value="SecA_DEAD"/>
    <property type="match status" value="1"/>
</dbReference>
<dbReference type="GO" id="GO:0005829">
    <property type="term" value="C:cytosol"/>
    <property type="evidence" value="ECO:0007669"/>
    <property type="project" value="TreeGrafter"/>
</dbReference>
<dbReference type="EMBL" id="MHRT01000004">
    <property type="protein sequence ID" value="OHA29490.1"/>
    <property type="molecule type" value="Genomic_DNA"/>
</dbReference>
<dbReference type="Pfam" id="PF21090">
    <property type="entry name" value="P-loop_SecA"/>
    <property type="match status" value="2"/>
</dbReference>
<keyword evidence="9" id="KW-0862">Zinc</keyword>
<dbReference type="InterPro" id="IPR044722">
    <property type="entry name" value="SecA_SF2_C"/>
</dbReference>
<evidence type="ECO:0000256" key="7">
    <source>
        <dbReference type="ARBA" id="ARBA00022723"/>
    </source>
</evidence>
<comment type="function">
    <text evidence="15">Part of the Sec protein translocase complex. Interacts with the SecYEG preprotein conducting channel. Has a central role in coupling the hydrolysis of ATP to the transfer of proteins into and across the cell membrane, serving as an ATP-driven molecular motor driving the stepwise translocation of polypeptide chains across the membrane.</text>
</comment>
<dbReference type="InterPro" id="IPR036266">
    <property type="entry name" value="SecA_Wing/Scaffold_sf"/>
</dbReference>
<dbReference type="GO" id="GO:0043952">
    <property type="term" value="P:protein transport by the Sec complex"/>
    <property type="evidence" value="ECO:0007669"/>
    <property type="project" value="TreeGrafter"/>
</dbReference>
<dbReference type="HAMAP" id="MF_01382">
    <property type="entry name" value="SecA"/>
    <property type="match status" value="1"/>
</dbReference>
<dbReference type="InterPro" id="IPR001650">
    <property type="entry name" value="Helicase_C-like"/>
</dbReference>
<protein>
    <recommendedName>
        <fullName evidence="15">Protein translocase subunit SecA</fullName>
        <ecNumber evidence="15">7.4.2.8</ecNumber>
    </recommendedName>
</protein>
<dbReference type="SMART" id="SM00958">
    <property type="entry name" value="SecA_PP_bind"/>
    <property type="match status" value="1"/>
</dbReference>
<dbReference type="GO" id="GO:0017038">
    <property type="term" value="P:protein import"/>
    <property type="evidence" value="ECO:0007669"/>
    <property type="project" value="InterPro"/>
</dbReference>
<dbReference type="EC" id="7.4.2.8" evidence="15"/>
<dbReference type="FunFam" id="3.40.50.300:FF:000429">
    <property type="entry name" value="Preprotein translocase subunit SecA"/>
    <property type="match status" value="1"/>
</dbReference>
<evidence type="ECO:0000256" key="6">
    <source>
        <dbReference type="ARBA" id="ARBA00022490"/>
    </source>
</evidence>
<feature type="domain" description="Helicase ATP-binding" evidence="17">
    <location>
        <begin position="118"/>
        <end position="349"/>
    </location>
</feature>
<evidence type="ECO:0000313" key="20">
    <source>
        <dbReference type="EMBL" id="OHA29490.1"/>
    </source>
</evidence>
<organism evidence="20 21">
    <name type="scientific">Candidatus Taylorbacteria bacterium RIFCSPHIGHO2_12_FULL_45_16</name>
    <dbReference type="NCBI Taxonomy" id="1802315"/>
    <lineage>
        <taxon>Bacteria</taxon>
        <taxon>Candidatus Tayloriibacteriota</taxon>
    </lineage>
</organism>
<keyword evidence="8 15" id="KW-0547">Nucleotide-binding</keyword>
<comment type="cofactor">
    <cofactor evidence="1">
        <name>Zn(2+)</name>
        <dbReference type="ChEBI" id="CHEBI:29105"/>
    </cofactor>
</comment>
<accession>A0A1G2N057</accession>
<dbReference type="SUPFAM" id="SSF52540">
    <property type="entry name" value="P-loop containing nucleoside triphosphate hydrolases"/>
    <property type="match status" value="2"/>
</dbReference>
<dbReference type="Gene3D" id="3.40.50.300">
    <property type="entry name" value="P-loop containing nucleotide triphosphate hydrolases"/>
    <property type="match status" value="4"/>
</dbReference>
<evidence type="ECO:0000256" key="14">
    <source>
        <dbReference type="ARBA" id="ARBA00023136"/>
    </source>
</evidence>
<evidence type="ECO:0000256" key="9">
    <source>
        <dbReference type="ARBA" id="ARBA00022833"/>
    </source>
</evidence>
<dbReference type="AlphaFoldDB" id="A0A1G2N057"/>
<dbReference type="GO" id="GO:0031522">
    <property type="term" value="C:cell envelope Sec protein transport complex"/>
    <property type="evidence" value="ECO:0007669"/>
    <property type="project" value="TreeGrafter"/>
</dbReference>
<comment type="similarity">
    <text evidence="3 15">Belongs to the SecA family.</text>
</comment>
<evidence type="ECO:0000256" key="13">
    <source>
        <dbReference type="ARBA" id="ARBA00023010"/>
    </source>
</evidence>
<dbReference type="InterPro" id="IPR011115">
    <property type="entry name" value="SecA_DEAD"/>
</dbReference>
<dbReference type="Pfam" id="PF07516">
    <property type="entry name" value="SecA_SW"/>
    <property type="match status" value="1"/>
</dbReference>
<feature type="domain" description="Helicase C-terminal" evidence="18">
    <location>
        <begin position="518"/>
        <end position="699"/>
    </location>
</feature>
<dbReference type="InterPro" id="IPR014001">
    <property type="entry name" value="Helicase_ATP-bd"/>
</dbReference>
<dbReference type="CDD" id="cd17928">
    <property type="entry name" value="DEXDc_SecA"/>
    <property type="match status" value="1"/>
</dbReference>
<evidence type="ECO:0000256" key="11">
    <source>
        <dbReference type="ARBA" id="ARBA00022927"/>
    </source>
</evidence>
<evidence type="ECO:0000256" key="10">
    <source>
        <dbReference type="ARBA" id="ARBA00022840"/>
    </source>
</evidence>
<keyword evidence="14 15" id="KW-0472">Membrane</keyword>
<evidence type="ECO:0000256" key="1">
    <source>
        <dbReference type="ARBA" id="ARBA00001947"/>
    </source>
</evidence>
<feature type="binding site" evidence="15">
    <location>
        <position position="116"/>
    </location>
    <ligand>
        <name>ATP</name>
        <dbReference type="ChEBI" id="CHEBI:30616"/>
    </ligand>
</feature>
<dbReference type="InterPro" id="IPR011130">
    <property type="entry name" value="SecA_preprotein_X-link_dom"/>
</dbReference>
<dbReference type="Proteomes" id="UP000178089">
    <property type="component" value="Unassembled WGS sequence"/>
</dbReference>
<evidence type="ECO:0000256" key="16">
    <source>
        <dbReference type="SAM" id="MobiDB-lite"/>
    </source>
</evidence>
<keyword evidence="10 15" id="KW-0067">ATP-binding</keyword>
<dbReference type="NCBIfam" id="NF009538">
    <property type="entry name" value="PRK12904.1"/>
    <property type="match status" value="1"/>
</dbReference>
<evidence type="ECO:0000259" key="17">
    <source>
        <dbReference type="PROSITE" id="PS51192"/>
    </source>
</evidence>
<dbReference type="Pfam" id="PF01043">
    <property type="entry name" value="SecA_PP_bind"/>
    <property type="match status" value="1"/>
</dbReference>
<comment type="catalytic activity">
    <reaction evidence="15">
        <text>ATP + H2O + cellular proteinSide 1 = ADP + phosphate + cellular proteinSide 2.</text>
        <dbReference type="EC" id="7.4.2.8"/>
    </reaction>
</comment>
<dbReference type="InterPro" id="IPR014018">
    <property type="entry name" value="SecA_motor_DEAD"/>
</dbReference>
<name>A0A1G2N057_9BACT</name>
<dbReference type="CDD" id="cd18803">
    <property type="entry name" value="SF2_C_secA"/>
    <property type="match status" value="1"/>
</dbReference>
<dbReference type="InterPro" id="IPR000185">
    <property type="entry name" value="SecA"/>
</dbReference>
<feature type="region of interest" description="Disordered" evidence="16">
    <location>
        <begin position="919"/>
        <end position="953"/>
    </location>
</feature>
<feature type="region of interest" description="Disordered" evidence="16">
    <location>
        <begin position="198"/>
        <end position="246"/>
    </location>
</feature>
<gene>
    <name evidence="15" type="primary">secA</name>
    <name evidence="20" type="ORF">A3F51_00430</name>
</gene>
<dbReference type="Gene3D" id="1.10.3060.10">
    <property type="entry name" value="Helical scaffold and wing domains of SecA"/>
    <property type="match status" value="1"/>
</dbReference>
<dbReference type="GO" id="GO:0006605">
    <property type="term" value="P:protein targeting"/>
    <property type="evidence" value="ECO:0007669"/>
    <property type="project" value="UniProtKB-UniRule"/>
</dbReference>
<dbReference type="Pfam" id="PF07517">
    <property type="entry name" value="SecA_DEAD"/>
    <property type="match status" value="2"/>
</dbReference>
<feature type="binding site" evidence="15">
    <location>
        <position position="596"/>
    </location>
    <ligand>
        <name>ATP</name>
        <dbReference type="ChEBI" id="CHEBI:30616"/>
    </ligand>
</feature>
<dbReference type="GO" id="GO:0046872">
    <property type="term" value="F:metal ion binding"/>
    <property type="evidence" value="ECO:0007669"/>
    <property type="project" value="UniProtKB-KW"/>
</dbReference>
<keyword evidence="7" id="KW-0479">Metal-binding</keyword>
<evidence type="ECO:0000256" key="15">
    <source>
        <dbReference type="HAMAP-Rule" id="MF_01382"/>
    </source>
</evidence>
<feature type="domain" description="SecA family profile" evidence="19">
    <location>
        <begin position="1"/>
        <end position="683"/>
    </location>
</feature>
<evidence type="ECO:0000256" key="2">
    <source>
        <dbReference type="ARBA" id="ARBA00004170"/>
    </source>
</evidence>
<keyword evidence="13 15" id="KW-0811">Translocation</keyword>
<keyword evidence="5 15" id="KW-1003">Cell membrane</keyword>
<dbReference type="Pfam" id="PF02810">
    <property type="entry name" value="SEC-C"/>
    <property type="match status" value="1"/>
</dbReference>
<dbReference type="InterPro" id="IPR004027">
    <property type="entry name" value="SEC_C_motif"/>
</dbReference>
<dbReference type="SUPFAM" id="SSF81886">
    <property type="entry name" value="Helical scaffold and wing domains of SecA"/>
    <property type="match status" value="1"/>
</dbReference>
<evidence type="ECO:0000259" key="18">
    <source>
        <dbReference type="PROSITE" id="PS51194"/>
    </source>
</evidence>
<dbReference type="PROSITE" id="PS51196">
    <property type="entry name" value="SECA_MOTOR_DEAD"/>
    <property type="match status" value="1"/>
</dbReference>
<evidence type="ECO:0000259" key="19">
    <source>
        <dbReference type="PROSITE" id="PS51196"/>
    </source>
</evidence>
<proteinExistence type="inferred from homology"/>
<dbReference type="PROSITE" id="PS51192">
    <property type="entry name" value="HELICASE_ATP_BIND_1"/>
    <property type="match status" value="1"/>
</dbReference>
<dbReference type="InterPro" id="IPR011116">
    <property type="entry name" value="SecA_Wing/Scaffold"/>
</dbReference>
<keyword evidence="4 15" id="KW-0813">Transport</keyword>
<evidence type="ECO:0000256" key="4">
    <source>
        <dbReference type="ARBA" id="ARBA00022448"/>
    </source>
</evidence>
<evidence type="ECO:0000256" key="12">
    <source>
        <dbReference type="ARBA" id="ARBA00022967"/>
    </source>
</evidence>
<keyword evidence="6 15" id="KW-0963">Cytoplasm</keyword>
<dbReference type="PRINTS" id="PR00906">
    <property type="entry name" value="SECA"/>
</dbReference>
<comment type="subcellular location">
    <subcellularLocation>
        <location evidence="15">Cell membrane</location>
        <topology evidence="15">Peripheral membrane protein</topology>
        <orientation evidence="15">Cytoplasmic side</orientation>
    </subcellularLocation>
    <subcellularLocation>
        <location evidence="15">Cytoplasm</location>
    </subcellularLocation>
    <subcellularLocation>
        <location evidence="2">Membrane</location>
        <topology evidence="2">Peripheral membrane protein</topology>
    </subcellularLocation>
    <text evidence="15">Distribution is 50-50.</text>
</comment>
<sequence length="963" mass="107035">MAFLTKLFNRSNTKNVKEFESFMAKINSFEEGLKKLSDEGLKGKTEEFKRKIQDSGFKNQEETKNMDSNSRIEVRDKLRGNDNAIDKVLQEILPEAFAVVREASRRTLGQRHFDVQLLGGMALNSGAIAEMRTGEGKTLVATLPAYLNALTGKGVHVVTVNDYLSRRDAVWMGQIYSFLGLTVGVINSESSFLYDPAHRNRTPEGVPDSEGRFGASEGEREPDATRARVDGVSRGTGTDSGVRDPLDKERDQLGAFKVVHEFLRPVSRREAYAADITYGTNNEFGFDYLRDNLEYSADRLRQREPNYAIVDEIDSILIDEARTPLIISAPTRDAESVYKQFATLVKSFNLDQDYTVDEKHKSISLTSDGITKAEKALGIDNIYTDKGIKSVHHLETAIKAQAIYHKDKEYVIKDNQIVIVDEFTGRMQPGRRWSDGLHQAIEAKEGVSVQQESRTYASITFQNFFRMYPKLSGMTGTAATSAEEFYKVYGLEVAIVPTNKQPIRIDSNDQIFQTELGKFKALSRKVKELHAKGQPVLIGTVSIEKNELLSQFLKAEGVPHQMLNAKNHEREGEIIAQAGKKGAVTIATNMAGRGVDIKLGGNPSTPEAYEEIKSVGGLFVLGTERHEARRIDNQLRGRSGRQGDPGQTQFFVSMEDTLMRVFASDMMKSMMGKLGVADDEPIEHKLISRSLESAQEKIEGFNFDSRKHVLEFDDVINTQRKSIYGRRRKLLLGKVEDVESELLNFIGESSGKADVGSEPSSERHGLVLKQMVNSGARKDGFASDSSVRAKPIVGEGLTSAEPEHNLVSIINKKIAEFGRENFFDAVRIILLQAIDMYWVEHLEVMDYTRSSVNLRAYGQRDPLVEYKKEGLRLFKEMNAAMQAQVIKVLSHIVPMVNGVPINAEQKNLKEVKENAQIIGAGDGSSNSGATGAGGVRKEAEVGRNDPCPCGSGKKYKKCHGVGK</sequence>
<dbReference type="GO" id="GO:0065002">
    <property type="term" value="P:intracellular protein transmembrane transport"/>
    <property type="evidence" value="ECO:0007669"/>
    <property type="project" value="UniProtKB-UniRule"/>
</dbReference>
<keyword evidence="12 15" id="KW-1278">Translocase</keyword>
<dbReference type="PANTHER" id="PTHR30612">
    <property type="entry name" value="SECA INNER MEMBRANE COMPONENT OF SEC PROTEIN SECRETION SYSTEM"/>
    <property type="match status" value="1"/>
</dbReference>